<protein>
    <submittedName>
        <fullName evidence="4">Uncharacterized protein</fullName>
    </submittedName>
</protein>
<feature type="chain" id="PRO_5005809489" evidence="3">
    <location>
        <begin position="26"/>
        <end position="206"/>
    </location>
</feature>
<dbReference type="AlphaFoldDB" id="A0A0M7AHF5"/>
<evidence type="ECO:0000256" key="3">
    <source>
        <dbReference type="SAM" id="SignalP"/>
    </source>
</evidence>
<dbReference type="STRING" id="388408.LAX5112_03895"/>
<keyword evidence="5" id="KW-1185">Reference proteome</keyword>
<feature type="region of interest" description="Disordered" evidence="1">
    <location>
        <begin position="151"/>
        <end position="206"/>
    </location>
</feature>
<evidence type="ECO:0000313" key="5">
    <source>
        <dbReference type="Proteomes" id="UP000053235"/>
    </source>
</evidence>
<feature type="transmembrane region" description="Helical" evidence="2">
    <location>
        <begin position="49"/>
        <end position="67"/>
    </location>
</feature>
<evidence type="ECO:0000256" key="1">
    <source>
        <dbReference type="SAM" id="MobiDB-lite"/>
    </source>
</evidence>
<keyword evidence="2" id="KW-0472">Membrane</keyword>
<sequence length="206" mass="22882">MKPSQLICRTLLLLFTALLSIPARASSTDVGEQTVPWWSSPGETDTTAFSALVFLFLLLFAVFHMYARFDRFAEKHNEGTPLQTTIPTLLMIAFAYEIFPPLSHFSILLPLSLIATALARDLMLWFEPMKEHTLKGELEGIMLEELQHEHLGEHDRDGKRVRTAPKQASGQAVTAKTDNLEPERPDTPPPSPVTPSDKSKGGTGND</sequence>
<feature type="compositionally biased region" description="Basic and acidic residues" evidence="1">
    <location>
        <begin position="151"/>
        <end position="160"/>
    </location>
</feature>
<keyword evidence="3" id="KW-0732">Signal</keyword>
<gene>
    <name evidence="4" type="ORF">LAX5112_03895</name>
</gene>
<accession>A0A0M7AHF5</accession>
<keyword evidence="2" id="KW-0812">Transmembrane</keyword>
<feature type="compositionally biased region" description="Polar residues" evidence="1">
    <location>
        <begin position="166"/>
        <end position="177"/>
    </location>
</feature>
<dbReference type="Proteomes" id="UP000053235">
    <property type="component" value="Unassembled WGS sequence"/>
</dbReference>
<name>A0A0M7AHF5_9HYPH</name>
<evidence type="ECO:0000256" key="2">
    <source>
        <dbReference type="SAM" id="Phobius"/>
    </source>
</evidence>
<organism evidence="4 5">
    <name type="scientific">Roseibium alexandrii</name>
    <dbReference type="NCBI Taxonomy" id="388408"/>
    <lineage>
        <taxon>Bacteria</taxon>
        <taxon>Pseudomonadati</taxon>
        <taxon>Pseudomonadota</taxon>
        <taxon>Alphaproteobacteria</taxon>
        <taxon>Hyphomicrobiales</taxon>
        <taxon>Stappiaceae</taxon>
        <taxon>Roseibium</taxon>
    </lineage>
</organism>
<reference evidence="5" key="1">
    <citation type="submission" date="2015-07" db="EMBL/GenBank/DDBJ databases">
        <authorList>
            <person name="Rodrigo-Torres Lidia"/>
            <person name="Arahal R.David."/>
        </authorList>
    </citation>
    <scope>NUCLEOTIDE SEQUENCE [LARGE SCALE GENOMIC DNA]</scope>
    <source>
        <strain evidence="5">CECT 5112</strain>
    </source>
</reference>
<proteinExistence type="predicted"/>
<feature type="signal peptide" evidence="3">
    <location>
        <begin position="1"/>
        <end position="25"/>
    </location>
</feature>
<keyword evidence="2" id="KW-1133">Transmembrane helix</keyword>
<evidence type="ECO:0000313" key="4">
    <source>
        <dbReference type="EMBL" id="CTQ74538.1"/>
    </source>
</evidence>
<dbReference type="EMBL" id="CXWD01000017">
    <property type="protein sequence ID" value="CTQ74538.1"/>
    <property type="molecule type" value="Genomic_DNA"/>
</dbReference>